<proteinExistence type="predicted"/>
<dbReference type="AlphaFoldDB" id="A0AAV7S565"/>
<dbReference type="EMBL" id="JANPWB010000008">
    <property type="protein sequence ID" value="KAJ1160124.1"/>
    <property type="molecule type" value="Genomic_DNA"/>
</dbReference>
<keyword evidence="2" id="KW-1185">Reference proteome</keyword>
<gene>
    <name evidence="1" type="ORF">NDU88_000626</name>
</gene>
<evidence type="ECO:0000313" key="2">
    <source>
        <dbReference type="Proteomes" id="UP001066276"/>
    </source>
</evidence>
<comment type="caution">
    <text evidence="1">The sequence shown here is derived from an EMBL/GenBank/DDBJ whole genome shotgun (WGS) entry which is preliminary data.</text>
</comment>
<protein>
    <submittedName>
        <fullName evidence="1">Uncharacterized protein</fullName>
    </submittedName>
</protein>
<evidence type="ECO:0000313" key="1">
    <source>
        <dbReference type="EMBL" id="KAJ1160124.1"/>
    </source>
</evidence>
<dbReference type="Proteomes" id="UP001066276">
    <property type="component" value="Chromosome 4_2"/>
</dbReference>
<name>A0AAV7S565_PLEWA</name>
<reference evidence="1" key="1">
    <citation type="journal article" date="2022" name="bioRxiv">
        <title>Sequencing and chromosome-scale assembly of the giantPleurodeles waltlgenome.</title>
        <authorList>
            <person name="Brown T."/>
            <person name="Elewa A."/>
            <person name="Iarovenko S."/>
            <person name="Subramanian E."/>
            <person name="Araus A.J."/>
            <person name="Petzold A."/>
            <person name="Susuki M."/>
            <person name="Suzuki K.-i.T."/>
            <person name="Hayashi T."/>
            <person name="Toyoda A."/>
            <person name="Oliveira C."/>
            <person name="Osipova E."/>
            <person name="Leigh N.D."/>
            <person name="Simon A."/>
            <person name="Yun M.H."/>
        </authorList>
    </citation>
    <scope>NUCLEOTIDE SEQUENCE</scope>
    <source>
        <strain evidence="1">20211129_DDA</strain>
        <tissue evidence="1">Liver</tissue>
    </source>
</reference>
<sequence length="66" mass="7012">MHRPDSGVEHACNTLIWLVASGDTESASVRARDFHGAVLNGDWLPVKGLHSGPPFVSAGSARTDEQ</sequence>
<organism evidence="1 2">
    <name type="scientific">Pleurodeles waltl</name>
    <name type="common">Iberian ribbed newt</name>
    <dbReference type="NCBI Taxonomy" id="8319"/>
    <lineage>
        <taxon>Eukaryota</taxon>
        <taxon>Metazoa</taxon>
        <taxon>Chordata</taxon>
        <taxon>Craniata</taxon>
        <taxon>Vertebrata</taxon>
        <taxon>Euteleostomi</taxon>
        <taxon>Amphibia</taxon>
        <taxon>Batrachia</taxon>
        <taxon>Caudata</taxon>
        <taxon>Salamandroidea</taxon>
        <taxon>Salamandridae</taxon>
        <taxon>Pleurodelinae</taxon>
        <taxon>Pleurodeles</taxon>
    </lineage>
</organism>
<accession>A0AAV7S565</accession>